<dbReference type="EMBL" id="NKCI01000517">
    <property type="protein sequence ID" value="RSL40277.1"/>
    <property type="molecule type" value="Genomic_DNA"/>
</dbReference>
<organism evidence="2 3">
    <name type="scientific">Fusarium duplospermum</name>
    <dbReference type="NCBI Taxonomy" id="1325734"/>
    <lineage>
        <taxon>Eukaryota</taxon>
        <taxon>Fungi</taxon>
        <taxon>Dikarya</taxon>
        <taxon>Ascomycota</taxon>
        <taxon>Pezizomycotina</taxon>
        <taxon>Sordariomycetes</taxon>
        <taxon>Hypocreomycetidae</taxon>
        <taxon>Hypocreales</taxon>
        <taxon>Nectriaceae</taxon>
        <taxon>Fusarium</taxon>
        <taxon>Fusarium solani species complex</taxon>
    </lineage>
</organism>
<protein>
    <submittedName>
        <fullName evidence="2">Uncharacterized protein</fullName>
    </submittedName>
</protein>
<gene>
    <name evidence="2" type="ORF">CEP54_016155</name>
</gene>
<dbReference type="Pfam" id="PF12520">
    <property type="entry name" value="DUF3723"/>
    <property type="match status" value="1"/>
</dbReference>
<evidence type="ECO:0000313" key="3">
    <source>
        <dbReference type="Proteomes" id="UP000288168"/>
    </source>
</evidence>
<comment type="caution">
    <text evidence="2">The sequence shown here is derived from an EMBL/GenBank/DDBJ whole genome shotgun (WGS) entry which is preliminary data.</text>
</comment>
<dbReference type="OrthoDB" id="4227485at2759"/>
<feature type="region of interest" description="Disordered" evidence="1">
    <location>
        <begin position="743"/>
        <end position="781"/>
    </location>
</feature>
<keyword evidence="3" id="KW-1185">Reference proteome</keyword>
<feature type="non-terminal residue" evidence="2">
    <location>
        <position position="869"/>
    </location>
</feature>
<accession>A0A428NHK2</accession>
<sequence>MSFAATSRRIEQERRAKFCGTASIKVSSLNFEDVDGDGSRKALTVSVEPLKRMFREERGCRQDDSRHHAKAIISRDVLETALSYTGLQSGDLLAETLPYPKLEIPSHIKIKCLQRYDRATASAEVFEGADKSWIVDLFYDDLSKELKSLFVEELDYQKAPDDGKFYRKIRGYQGVCGERDAYFERLWLGQLSAMSKNRRDLFDQLKRHDNYLRAFDDLLDIPALFCGFRLTVVHQMICMRCEEPHLTYLEHISNTWKTICGGDIHTMRKVDETTVETLEGTAPGACSADYTSLLSELRSGRIFANFSDLEREELWSQVCIVSRRCLIPSLHTFFEDLKFLKGAAACVKRLMHLGPRDTLTGRLEQIFNDVGQEQDRCIIQVSEGSSITVAGHSAARLDLGCRQLWLAAFRDYRDLPPEPKKKDLLAKSRKSTDETILFSFASLAFRLGFDSNQIRNTIQNSPDRKLAERTLLMVRKPGQYRYADFEGSVEQMMSIFATAEPFTAESPSYVANVEQCRTEPTRFGLPHDSDHDRDRQAMFLPQIFQEPGDTLDRMTSLFVRQSVYFAFFKRELPSDVDISIGSKASRLELLNTEPPQLVRMDISRVDGDEERPATLGSEIQQRRSELTKILDELSQHKVKFQVVTEETEQKRAELQNLSSQHNRLLKEHQEQLNRMIAQEAEQSNRTEQLTAQELEKDREIQRLDQLIRTKEEKLSQLTDEERHKQERLKDIEELLRARQDELNSCAKEPPESRRIENPGASPGQRAAEEQGLGDRGGRQREEDAAVNEMMGLTAGGISKNVARSDQETRRVTRFEFSKLLTGSEDGSSSGTTSKIPIEFKTRASDGSLVVTNKLLVDPADPSVVQRVAE</sequence>
<evidence type="ECO:0000256" key="1">
    <source>
        <dbReference type="SAM" id="MobiDB-lite"/>
    </source>
</evidence>
<reference evidence="2 3" key="1">
    <citation type="submission" date="2017-06" db="EMBL/GenBank/DDBJ databases">
        <title>Comparative genomic analysis of Ambrosia Fusariam Clade fungi.</title>
        <authorList>
            <person name="Stajich J.E."/>
            <person name="Carrillo J."/>
            <person name="Kijimoto T."/>
            <person name="Eskalen A."/>
            <person name="O'Donnell K."/>
            <person name="Kasson M."/>
        </authorList>
    </citation>
    <scope>NUCLEOTIDE SEQUENCE [LARGE SCALE GENOMIC DNA]</scope>
    <source>
        <strain evidence="2 3">NRRL62584</strain>
    </source>
</reference>
<dbReference type="STRING" id="1325734.A0A428NHK2"/>
<dbReference type="AlphaFoldDB" id="A0A428NHK2"/>
<dbReference type="InterPro" id="IPR022198">
    <property type="entry name" value="DUF3723"/>
</dbReference>
<proteinExistence type="predicted"/>
<feature type="region of interest" description="Disordered" evidence="1">
    <location>
        <begin position="818"/>
        <end position="842"/>
    </location>
</feature>
<feature type="compositionally biased region" description="Low complexity" evidence="1">
    <location>
        <begin position="821"/>
        <end position="833"/>
    </location>
</feature>
<dbReference type="Proteomes" id="UP000288168">
    <property type="component" value="Unassembled WGS sequence"/>
</dbReference>
<name>A0A428NHK2_9HYPO</name>
<evidence type="ECO:0000313" key="2">
    <source>
        <dbReference type="EMBL" id="RSL40277.1"/>
    </source>
</evidence>